<dbReference type="Gene3D" id="1.10.510.10">
    <property type="entry name" value="Transferase(Phosphotransferase) domain 1"/>
    <property type="match status" value="1"/>
</dbReference>
<dbReference type="Pfam" id="PF00069">
    <property type="entry name" value="Pkinase"/>
    <property type="match status" value="1"/>
</dbReference>
<dbReference type="EMBL" id="NGJS01000002">
    <property type="protein sequence ID" value="RSU00107.1"/>
    <property type="molecule type" value="Genomic_DNA"/>
</dbReference>
<dbReference type="RefSeq" id="WP_125983059.1">
    <property type="nucleotide sequence ID" value="NZ_NGJS01000002.1"/>
</dbReference>
<keyword evidence="2" id="KW-0547">Nucleotide-binding</keyword>
<keyword evidence="3" id="KW-0418">Kinase</keyword>
<evidence type="ECO:0000256" key="4">
    <source>
        <dbReference type="ARBA" id="ARBA00022840"/>
    </source>
</evidence>
<accession>A0A430A162</accession>
<dbReference type="PROSITE" id="PS50011">
    <property type="entry name" value="PROTEIN_KINASE_DOM"/>
    <property type="match status" value="1"/>
</dbReference>
<dbReference type="InterPro" id="IPR050339">
    <property type="entry name" value="CC_SR_Kinase"/>
</dbReference>
<dbReference type="GO" id="GO:0005524">
    <property type="term" value="F:ATP binding"/>
    <property type="evidence" value="ECO:0007669"/>
    <property type="project" value="UniProtKB-KW"/>
</dbReference>
<dbReference type="AlphaFoldDB" id="A0A430A162"/>
<dbReference type="CDD" id="cd00180">
    <property type="entry name" value="PKc"/>
    <property type="match status" value="1"/>
</dbReference>
<reference evidence="6 7" key="1">
    <citation type="submission" date="2017-05" db="EMBL/GenBank/DDBJ databases">
        <title>Vagococcus spp. assemblies.</title>
        <authorList>
            <person name="Gulvik C.A."/>
        </authorList>
    </citation>
    <scope>NUCLEOTIDE SEQUENCE [LARGE SCALE GENOMIC DNA]</scope>
    <source>
        <strain evidence="6 7">SS1995</strain>
    </source>
</reference>
<evidence type="ECO:0000313" key="7">
    <source>
        <dbReference type="Proteomes" id="UP000287857"/>
    </source>
</evidence>
<organism evidence="6 7">
    <name type="scientific">Vagococcus vulneris</name>
    <dbReference type="NCBI Taxonomy" id="1977869"/>
    <lineage>
        <taxon>Bacteria</taxon>
        <taxon>Bacillati</taxon>
        <taxon>Bacillota</taxon>
        <taxon>Bacilli</taxon>
        <taxon>Lactobacillales</taxon>
        <taxon>Enterococcaceae</taxon>
        <taxon>Vagococcus</taxon>
    </lineage>
</organism>
<evidence type="ECO:0000259" key="5">
    <source>
        <dbReference type="PROSITE" id="PS50011"/>
    </source>
</evidence>
<dbReference type="GO" id="GO:0005737">
    <property type="term" value="C:cytoplasm"/>
    <property type="evidence" value="ECO:0007669"/>
    <property type="project" value="TreeGrafter"/>
</dbReference>
<dbReference type="OrthoDB" id="9788659at2"/>
<dbReference type="InterPro" id="IPR011009">
    <property type="entry name" value="Kinase-like_dom_sf"/>
</dbReference>
<feature type="domain" description="Protein kinase" evidence="5">
    <location>
        <begin position="165"/>
        <end position="404"/>
    </location>
</feature>
<dbReference type="GO" id="GO:0004672">
    <property type="term" value="F:protein kinase activity"/>
    <property type="evidence" value="ECO:0007669"/>
    <property type="project" value="InterPro"/>
</dbReference>
<dbReference type="InterPro" id="IPR000719">
    <property type="entry name" value="Prot_kinase_dom"/>
</dbReference>
<keyword evidence="4" id="KW-0067">ATP-binding</keyword>
<gene>
    <name evidence="6" type="ORF">CBF37_02065</name>
</gene>
<protein>
    <recommendedName>
        <fullName evidence="5">Protein kinase domain-containing protein</fullName>
    </recommendedName>
</protein>
<dbReference type="SMART" id="SM00220">
    <property type="entry name" value="S_TKc"/>
    <property type="match status" value="1"/>
</dbReference>
<proteinExistence type="predicted"/>
<keyword evidence="7" id="KW-1185">Reference proteome</keyword>
<keyword evidence="1" id="KW-0808">Transferase</keyword>
<name>A0A430A162_9ENTE</name>
<evidence type="ECO:0000256" key="1">
    <source>
        <dbReference type="ARBA" id="ARBA00022679"/>
    </source>
</evidence>
<sequence length="404" mass="47904">MNVDYFLSKTLDDIWEMEHVSLGEISEEQLYLDIENEKIRFLFGYFHLNFNIMFVYLNQQSEKGKQKDPFGSFYVHSAESQTFYRLLTSYLNFRRALKGTENSFYIDEKYDEMLRYVYNFLNENGATSVENKYKTIKIEEYSQIFFLETTKNISSGLNSGSNLDKTSIKLHASGSYANVYKYKDPFYNCHIIIKSAKKDLSDDELKRFKKEYELMKNLSSPYIAEVYQFDDQKNEYYMEFLPYTLKKYIKGRNTTLDIKVRKSIINQLFSALRYIHSKEKFHRDLSVTNIMIKPYDDGTVIAKILDFGYFKDKDSELTRAETIFQGSLNDPNLKLKGVDKYNIQDEIYAFTQIIFFVMTGRENLSNFRNQSQKNFLEYGMNGNLNKRAESLDELQKKYISTVWN</sequence>
<comment type="caution">
    <text evidence="6">The sequence shown here is derived from an EMBL/GenBank/DDBJ whole genome shotgun (WGS) entry which is preliminary data.</text>
</comment>
<dbReference type="Proteomes" id="UP000287857">
    <property type="component" value="Unassembled WGS sequence"/>
</dbReference>
<dbReference type="PANTHER" id="PTHR11042">
    <property type="entry name" value="EUKARYOTIC TRANSLATION INITIATION FACTOR 2-ALPHA KINASE EIF2-ALPHA KINASE -RELATED"/>
    <property type="match status" value="1"/>
</dbReference>
<dbReference type="SUPFAM" id="SSF56112">
    <property type="entry name" value="Protein kinase-like (PK-like)"/>
    <property type="match status" value="1"/>
</dbReference>
<evidence type="ECO:0000256" key="2">
    <source>
        <dbReference type="ARBA" id="ARBA00022741"/>
    </source>
</evidence>
<evidence type="ECO:0000256" key="3">
    <source>
        <dbReference type="ARBA" id="ARBA00022777"/>
    </source>
</evidence>
<evidence type="ECO:0000313" key="6">
    <source>
        <dbReference type="EMBL" id="RSU00107.1"/>
    </source>
</evidence>